<evidence type="ECO:0000256" key="2">
    <source>
        <dbReference type="ARBA" id="ARBA00022840"/>
    </source>
</evidence>
<dbReference type="PANTHER" id="PTHR11361">
    <property type="entry name" value="DNA MISMATCH REPAIR PROTEIN MUTS FAMILY MEMBER"/>
    <property type="match status" value="1"/>
</dbReference>
<keyword evidence="1" id="KW-0547">Nucleotide-binding</keyword>
<keyword evidence="2" id="KW-0067">ATP-binding</keyword>
<comment type="caution">
    <text evidence="6">The sequence shown here is derived from an EMBL/GenBank/DDBJ whole genome shotgun (WGS) entry which is preliminary data.</text>
</comment>
<dbReference type="InterPro" id="IPR000432">
    <property type="entry name" value="DNA_mismatch_repair_MutS_C"/>
</dbReference>
<keyword evidence="4" id="KW-0175">Coiled coil</keyword>
<gene>
    <name evidence="6" type="ORF">Ga0061061_101595</name>
</gene>
<keyword evidence="3" id="KW-0238">DNA-binding</keyword>
<evidence type="ECO:0000313" key="7">
    <source>
        <dbReference type="Proteomes" id="UP000182178"/>
    </source>
</evidence>
<dbReference type="InterPro" id="IPR045076">
    <property type="entry name" value="MutS"/>
</dbReference>
<evidence type="ECO:0000259" key="5">
    <source>
        <dbReference type="SMART" id="SM00534"/>
    </source>
</evidence>
<dbReference type="Pfam" id="PF00488">
    <property type="entry name" value="MutS_V"/>
    <property type="match status" value="1"/>
</dbReference>
<evidence type="ECO:0000313" key="6">
    <source>
        <dbReference type="EMBL" id="CUA84893.1"/>
    </source>
</evidence>
<name>A0ABM9U1R9_9HYPH</name>
<accession>A0ABM9U1R9</accession>
<protein>
    <submittedName>
        <fullName evidence="6">MutS domain V</fullName>
    </submittedName>
</protein>
<sequence length="545" mass="61808">MPGRAVKAERQRRPPVSYRAAEASTASVLQAVEAHEPAPEDFTSILGGMPKTQADAPEFFVDLNLDQIVDAVTTGRAEYDLKPFFHVSLHDADAVRFRHEVFQDLEDTRVFEHIVDFANRMRQMRKQLETAEKLRYRYQKERLFLDAASTYCEAVSILLDNLSDAKLHSRGFRAFRNFLEGHIGSNDFIALKDKIAKLYDSLSAVHYCMHIKGGRISVRKAAAEIDYSAEVERSFEKFRRGAVESHLCDIPDYLEMNHIEAAVVDMVAKLYPETFDALDAFFQKHPDFADSRIIGFDREVQFYLSWIEYMRRFATAELPFCYPDVSPSDKAIHSIESFDLALAAKLLTEKAPIVCNDFLLKGPERIFVVTGPNQGGKTTFARMFGQLHFLASLGCPVPGKEARLFLFDRLFTHFEKEEDVANLRGKLEDDLIRIHQVLEQATPGSVVIMNEIFTSTTLHDALFLGRKVMERIMALDLIAVCVTFVDELASLSDKTVSLTSMVDPDNPARRTFKVIRRPADGRSHAMAIARLHGLAYADLKERLKP</sequence>
<evidence type="ECO:0000256" key="1">
    <source>
        <dbReference type="ARBA" id="ARBA00022741"/>
    </source>
</evidence>
<feature type="domain" description="DNA mismatch repair proteins mutS family" evidence="5">
    <location>
        <begin position="364"/>
        <end position="544"/>
    </location>
</feature>
<dbReference type="RefSeq" id="WP_210165960.1">
    <property type="nucleotide sequence ID" value="NZ_CYHC01000001.1"/>
</dbReference>
<reference evidence="6 7" key="1">
    <citation type="submission" date="2015-08" db="EMBL/GenBank/DDBJ databases">
        <authorList>
            <person name="Varghese N."/>
        </authorList>
    </citation>
    <scope>NUCLEOTIDE SEQUENCE [LARGE SCALE GENOMIC DNA]</scope>
    <source>
        <strain evidence="6 7">DSM 18167</strain>
    </source>
</reference>
<dbReference type="InterPro" id="IPR027417">
    <property type="entry name" value="P-loop_NTPase"/>
</dbReference>
<dbReference type="Proteomes" id="UP000182178">
    <property type="component" value="Unassembled WGS sequence"/>
</dbReference>
<evidence type="ECO:0000256" key="3">
    <source>
        <dbReference type="ARBA" id="ARBA00023125"/>
    </source>
</evidence>
<dbReference type="SMART" id="SM00534">
    <property type="entry name" value="MUTSac"/>
    <property type="match status" value="1"/>
</dbReference>
<dbReference type="EMBL" id="CYHC01000001">
    <property type="protein sequence ID" value="CUA84893.1"/>
    <property type="molecule type" value="Genomic_DNA"/>
</dbReference>
<feature type="coiled-coil region" evidence="4">
    <location>
        <begin position="114"/>
        <end position="141"/>
    </location>
</feature>
<evidence type="ECO:0000256" key="4">
    <source>
        <dbReference type="SAM" id="Coils"/>
    </source>
</evidence>
<dbReference type="SUPFAM" id="SSF52540">
    <property type="entry name" value="P-loop containing nucleoside triphosphate hydrolases"/>
    <property type="match status" value="1"/>
</dbReference>
<dbReference type="PANTHER" id="PTHR11361:SF34">
    <property type="entry name" value="DNA MISMATCH REPAIR PROTEIN MSH1, MITOCHONDRIAL"/>
    <property type="match status" value="1"/>
</dbReference>
<proteinExistence type="predicted"/>
<dbReference type="Gene3D" id="3.40.50.300">
    <property type="entry name" value="P-loop containing nucleotide triphosphate hydrolases"/>
    <property type="match status" value="1"/>
</dbReference>
<organism evidence="6 7">
    <name type="scientific">Chelatococcus sambhunathii</name>
    <dbReference type="NCBI Taxonomy" id="363953"/>
    <lineage>
        <taxon>Bacteria</taxon>
        <taxon>Pseudomonadati</taxon>
        <taxon>Pseudomonadota</taxon>
        <taxon>Alphaproteobacteria</taxon>
        <taxon>Hyphomicrobiales</taxon>
        <taxon>Chelatococcaceae</taxon>
        <taxon>Chelatococcus</taxon>
    </lineage>
</organism>
<keyword evidence="7" id="KW-1185">Reference proteome</keyword>